<evidence type="ECO:0000256" key="12">
    <source>
        <dbReference type="SAM" id="MobiDB-lite"/>
    </source>
</evidence>
<dbReference type="FunFam" id="2.10.25.10:FF:000134">
    <property type="entry name" value="Transmembrane agrin"/>
    <property type="match status" value="1"/>
</dbReference>
<feature type="disulfide bond" evidence="11">
    <location>
        <begin position="552"/>
        <end position="561"/>
    </location>
</feature>
<dbReference type="Pfam" id="PF00008">
    <property type="entry name" value="EGF"/>
    <property type="match status" value="1"/>
</dbReference>
<evidence type="ECO:0000256" key="6">
    <source>
        <dbReference type="ARBA" id="ARBA00022869"/>
    </source>
</evidence>
<dbReference type="Gene3D" id="2.10.25.10">
    <property type="entry name" value="Laminin"/>
    <property type="match status" value="3"/>
</dbReference>
<feature type="domain" description="Kazal-like" evidence="15">
    <location>
        <begin position="388"/>
        <end position="435"/>
    </location>
</feature>
<dbReference type="PROSITE" id="PS00022">
    <property type="entry name" value="EGF_1"/>
    <property type="match status" value="1"/>
</dbReference>
<evidence type="ECO:0000256" key="2">
    <source>
        <dbReference type="ARBA" id="ARBA00022525"/>
    </source>
</evidence>
<dbReference type="Gene3D" id="3.30.60.30">
    <property type="match status" value="7"/>
</dbReference>
<dbReference type="InterPro" id="IPR002350">
    <property type="entry name" value="Kazal_dom"/>
</dbReference>
<keyword evidence="7 10" id="KW-1015">Disulfide bond</keyword>
<dbReference type="FunFam" id="3.30.60.30:FF:000040">
    <property type="entry name" value="Agrin, putative"/>
    <property type="match status" value="1"/>
</dbReference>
<dbReference type="CDD" id="cd00055">
    <property type="entry name" value="EGF_Lam"/>
    <property type="match status" value="2"/>
</dbReference>
<evidence type="ECO:0000256" key="7">
    <source>
        <dbReference type="ARBA" id="ARBA00023157"/>
    </source>
</evidence>
<dbReference type="InterPro" id="IPR003884">
    <property type="entry name" value="FacI_MAC"/>
</dbReference>
<keyword evidence="9 11" id="KW-0424">Laminin EGF-like domain</keyword>
<evidence type="ECO:0000256" key="8">
    <source>
        <dbReference type="ARBA" id="ARBA00023180"/>
    </source>
</evidence>
<dbReference type="EMBL" id="JAXCGZ010018874">
    <property type="protein sequence ID" value="KAK7067339.1"/>
    <property type="molecule type" value="Genomic_DNA"/>
</dbReference>
<feature type="domain" description="Kazal-like" evidence="15">
    <location>
        <begin position="647"/>
        <end position="712"/>
    </location>
</feature>
<feature type="domain" description="Kazal-like" evidence="15">
    <location>
        <begin position="175"/>
        <end position="229"/>
    </location>
</feature>
<sequence length="894" mass="96037">RNPCQGRKCHHGAICVPGSDGRSTRCECPVECHFYGGGNGPGASGGLDPVCGSDGKDYESECQLRREACTTQKHLEVRYQGKCDPCKKVTCPERQSCQLDRERQPVCRCNDVCTKEYTPVCASDGKTYTNECAMKVESCKTRKSLSIIFKGACDAGLNPCESKSCMPGEECNIDGNGIPRCQCPPPCEPVVKPVCGTDDETHDNLCELQRAACVKQVDIEVKYVGVCGEEGPCAGLQCKHGGICVDRLGSAVCECPQCPAQLDPVCGTDGISYDNECFLRAEACRIHRNLTVRYRGRCSGCEDKICQFYGICEADDTGVGRCVCPEGCVKAESKVCGTDGITYLNECLLKVASCHQQEFVTVASRGDCDLCENVVCKYGGRCEAGRCVCPIECPNTREPVCASNGETYINECEMQKAACGIENSLRVTFVGECSEARTSGVNFELTPCNGDLPLVNPSTGRDYYCGRGPDTDTCPSGFYCHWTLSFAKCCPLEQGNGTSLGSSCHQESYGCCPDAKTSALGPNFAGCPSICQCHKLGSHEEICDPVTNQCPCKPGVGGTKCDRCEPGFWGLPRIQHGSQGCIPCACSLFGSVRDDCEQMTGQCVCKPGISGKKCNICPEGLVLGPKGCKYPSKVRPQPQTCSELECYFGAHCQEYNGHADCKCEAQCPDDSSSTRAVCGSDGETYATECHLRLFACHYQKDVVVDALGPCLLPGNQSDGVTESPLRRSTAPLSTEPHREETAKATRHLLFPEYVIGSGSGSSTHSLSNSIFSGPPTPVTIAAFGLLGSICYRDKDCSVPYSGCKSSICTCRTGYTQSADRQTCVVTTPGREEIYSACSHQPCENGGTCHELPEGGFICQCSPRVTGDQCENELPPPYEIPSFSGTSYFEIKKIK</sequence>
<dbReference type="SMART" id="SM00181">
    <property type="entry name" value="EGF"/>
    <property type="match status" value="6"/>
</dbReference>
<keyword evidence="5" id="KW-0677">Repeat</keyword>
<evidence type="ECO:0008006" key="18">
    <source>
        <dbReference type="Google" id="ProtNLM"/>
    </source>
</evidence>
<comment type="caution">
    <text evidence="16">The sequence shown here is derived from an EMBL/GenBank/DDBJ whole genome shotgun (WGS) entry which is preliminary data.</text>
</comment>
<dbReference type="InterPro" id="IPR050653">
    <property type="entry name" value="Prot_Inhib_GrowthFact_Antg"/>
</dbReference>
<dbReference type="PROSITE" id="PS50026">
    <property type="entry name" value="EGF_3"/>
    <property type="match status" value="2"/>
</dbReference>
<evidence type="ECO:0000256" key="1">
    <source>
        <dbReference type="ARBA" id="ARBA00004302"/>
    </source>
</evidence>
<dbReference type="InterPro" id="IPR000742">
    <property type="entry name" value="EGF"/>
</dbReference>
<dbReference type="SMART" id="SM00057">
    <property type="entry name" value="FIMAC"/>
    <property type="match status" value="3"/>
</dbReference>
<dbReference type="InterPro" id="IPR003645">
    <property type="entry name" value="Fol_N"/>
</dbReference>
<comment type="subcellular location">
    <subcellularLocation>
        <location evidence="1">Secreted</location>
        <location evidence="1">Extracellular space</location>
        <location evidence="1">Extracellular matrix</location>
        <location evidence="1">Basement membrane</location>
    </subcellularLocation>
</comment>
<dbReference type="Pfam" id="PF00053">
    <property type="entry name" value="EGF_laminin"/>
    <property type="match status" value="2"/>
</dbReference>
<dbReference type="PROSITE" id="PS01248">
    <property type="entry name" value="EGF_LAM_1"/>
    <property type="match status" value="1"/>
</dbReference>
<dbReference type="FunFam" id="2.10.25.10:FF:000209">
    <property type="entry name" value="Laminin subunit alpha 5"/>
    <property type="match status" value="1"/>
</dbReference>
<dbReference type="SMART" id="SM00274">
    <property type="entry name" value="FOLN"/>
    <property type="match status" value="7"/>
</dbReference>
<proteinExistence type="predicted"/>
<dbReference type="Proteomes" id="UP001381693">
    <property type="component" value="Unassembled WGS sequence"/>
</dbReference>
<evidence type="ECO:0000256" key="4">
    <source>
        <dbReference type="ARBA" id="ARBA00022729"/>
    </source>
</evidence>
<organism evidence="16 17">
    <name type="scientific">Halocaridina rubra</name>
    <name type="common">Hawaiian red shrimp</name>
    <dbReference type="NCBI Taxonomy" id="373956"/>
    <lineage>
        <taxon>Eukaryota</taxon>
        <taxon>Metazoa</taxon>
        <taxon>Ecdysozoa</taxon>
        <taxon>Arthropoda</taxon>
        <taxon>Crustacea</taxon>
        <taxon>Multicrustacea</taxon>
        <taxon>Malacostraca</taxon>
        <taxon>Eumalacostraca</taxon>
        <taxon>Eucarida</taxon>
        <taxon>Decapoda</taxon>
        <taxon>Pleocyemata</taxon>
        <taxon>Caridea</taxon>
        <taxon>Atyoidea</taxon>
        <taxon>Atyidae</taxon>
        <taxon>Halocaridina</taxon>
    </lineage>
</organism>
<keyword evidence="17" id="KW-1185">Reference proteome</keyword>
<keyword evidence="3" id="KW-0272">Extracellular matrix</keyword>
<dbReference type="PRINTS" id="PR00011">
    <property type="entry name" value="EGFLAMININ"/>
</dbReference>
<dbReference type="FunFam" id="3.30.60.30:FF:000024">
    <property type="entry name" value="Transmembrane agrin"/>
    <property type="match status" value="2"/>
</dbReference>
<dbReference type="SMART" id="SM00180">
    <property type="entry name" value="EGF_Lam"/>
    <property type="match status" value="2"/>
</dbReference>
<evidence type="ECO:0000313" key="16">
    <source>
        <dbReference type="EMBL" id="KAK7067339.1"/>
    </source>
</evidence>
<feature type="region of interest" description="Disordered" evidence="12">
    <location>
        <begin position="718"/>
        <end position="741"/>
    </location>
</feature>
<accession>A0AAN8WVV3</accession>
<dbReference type="GO" id="GO:0005604">
    <property type="term" value="C:basement membrane"/>
    <property type="evidence" value="ECO:0007669"/>
    <property type="project" value="UniProtKB-SubCell"/>
</dbReference>
<keyword evidence="4" id="KW-0732">Signal</keyword>
<name>A0AAN8WVV3_HALRR</name>
<feature type="disulfide bond" evidence="11">
    <location>
        <begin position="531"/>
        <end position="543"/>
    </location>
</feature>
<dbReference type="GO" id="GO:0030154">
    <property type="term" value="P:cell differentiation"/>
    <property type="evidence" value="ECO:0007669"/>
    <property type="project" value="TreeGrafter"/>
</dbReference>
<feature type="domain" description="Kazal-like" evidence="15">
    <location>
        <begin position="254"/>
        <end position="300"/>
    </location>
</feature>
<feature type="domain" description="Kazal-like" evidence="15">
    <location>
        <begin position="108"/>
        <end position="155"/>
    </location>
</feature>
<evidence type="ECO:0000259" key="14">
    <source>
        <dbReference type="PROSITE" id="PS50027"/>
    </source>
</evidence>
<keyword evidence="10" id="KW-0245">EGF-like domain</keyword>
<dbReference type="SUPFAM" id="SSF100895">
    <property type="entry name" value="Kazal-type serine protease inhibitors"/>
    <property type="match status" value="7"/>
</dbReference>
<protein>
    <recommendedName>
        <fullName evidence="18">Agrin</fullName>
    </recommendedName>
</protein>
<reference evidence="16 17" key="1">
    <citation type="submission" date="2023-11" db="EMBL/GenBank/DDBJ databases">
        <title>Halocaridina rubra genome assembly.</title>
        <authorList>
            <person name="Smith C."/>
        </authorList>
    </citation>
    <scope>NUCLEOTIDE SEQUENCE [LARGE SCALE GENOMIC DNA]</scope>
    <source>
        <strain evidence="16">EP-1</strain>
        <tissue evidence="16">Whole</tissue>
    </source>
</reference>
<dbReference type="PANTHER" id="PTHR10913:SF78">
    <property type="entry name" value="AGRIN"/>
    <property type="match status" value="1"/>
</dbReference>
<evidence type="ECO:0000256" key="10">
    <source>
        <dbReference type="PROSITE-ProRule" id="PRU00076"/>
    </source>
</evidence>
<dbReference type="InterPro" id="IPR036058">
    <property type="entry name" value="Kazal_dom_sf"/>
</dbReference>
<keyword evidence="6" id="KW-0084">Basement membrane</keyword>
<dbReference type="PROSITE" id="PS50027">
    <property type="entry name" value="EGF_LAM_2"/>
    <property type="match status" value="1"/>
</dbReference>
<evidence type="ECO:0000313" key="17">
    <source>
        <dbReference type="Proteomes" id="UP001381693"/>
    </source>
</evidence>
<dbReference type="PROSITE" id="PS51465">
    <property type="entry name" value="KAZAL_2"/>
    <property type="match status" value="7"/>
</dbReference>
<feature type="domain" description="EGF-like" evidence="13">
    <location>
        <begin position="229"/>
        <end position="267"/>
    </location>
</feature>
<evidence type="ECO:0000256" key="3">
    <source>
        <dbReference type="ARBA" id="ARBA00022530"/>
    </source>
</evidence>
<dbReference type="PANTHER" id="PTHR10913">
    <property type="entry name" value="FOLLISTATIN-RELATED"/>
    <property type="match status" value="1"/>
</dbReference>
<dbReference type="InterPro" id="IPR002049">
    <property type="entry name" value="LE_dom"/>
</dbReference>
<feature type="domain" description="EGF-like" evidence="13">
    <location>
        <begin position="833"/>
        <end position="870"/>
    </location>
</feature>
<evidence type="ECO:0000256" key="5">
    <source>
        <dbReference type="ARBA" id="ARBA00022737"/>
    </source>
</evidence>
<feature type="domain" description="Kazal-like" evidence="15">
    <location>
        <begin position="323"/>
        <end position="370"/>
    </location>
</feature>
<dbReference type="Pfam" id="PF07648">
    <property type="entry name" value="Kazal_2"/>
    <property type="match status" value="7"/>
</dbReference>
<feature type="disulfide bond" evidence="10">
    <location>
        <begin position="860"/>
        <end position="869"/>
    </location>
</feature>
<feature type="non-terminal residue" evidence="16">
    <location>
        <position position="1"/>
    </location>
</feature>
<keyword evidence="2" id="KW-0964">Secreted</keyword>
<evidence type="ECO:0000259" key="13">
    <source>
        <dbReference type="PROSITE" id="PS50026"/>
    </source>
</evidence>
<feature type="domain" description="Kazal-like" evidence="15">
    <location>
        <begin position="29"/>
        <end position="85"/>
    </location>
</feature>
<evidence type="ECO:0000259" key="15">
    <source>
        <dbReference type="PROSITE" id="PS51465"/>
    </source>
</evidence>
<comment type="caution">
    <text evidence="10">Lacks conserved residue(s) required for the propagation of feature annotation.</text>
</comment>
<feature type="non-terminal residue" evidence="16">
    <location>
        <position position="894"/>
    </location>
</feature>
<evidence type="ECO:0000256" key="9">
    <source>
        <dbReference type="ARBA" id="ARBA00023292"/>
    </source>
</evidence>
<gene>
    <name evidence="16" type="ORF">SK128_007893</name>
</gene>
<keyword evidence="8" id="KW-0325">Glycoprotein</keyword>
<feature type="domain" description="Laminin EGF-like" evidence="14">
    <location>
        <begin position="531"/>
        <end position="583"/>
    </location>
</feature>
<dbReference type="GO" id="GO:0005576">
    <property type="term" value="C:extracellular region"/>
    <property type="evidence" value="ECO:0007669"/>
    <property type="project" value="TreeGrafter"/>
</dbReference>
<feature type="disulfide bond" evidence="11">
    <location>
        <begin position="533"/>
        <end position="550"/>
    </location>
</feature>
<dbReference type="CDD" id="cd00104">
    <property type="entry name" value="KAZAL_FS"/>
    <property type="match status" value="6"/>
</dbReference>
<dbReference type="AlphaFoldDB" id="A0AAN8WVV3"/>
<dbReference type="SMART" id="SM00280">
    <property type="entry name" value="KAZAL"/>
    <property type="match status" value="7"/>
</dbReference>
<dbReference type="SUPFAM" id="SSF57196">
    <property type="entry name" value="EGF/Laminin"/>
    <property type="match status" value="3"/>
</dbReference>
<evidence type="ECO:0000256" key="11">
    <source>
        <dbReference type="PROSITE-ProRule" id="PRU00460"/>
    </source>
</evidence>